<dbReference type="EMBL" id="VOLR01000021">
    <property type="protein sequence ID" value="TWX56773.1"/>
    <property type="molecule type" value="Genomic_DNA"/>
</dbReference>
<evidence type="ECO:0000313" key="4">
    <source>
        <dbReference type="Proteomes" id="UP000321525"/>
    </source>
</evidence>
<name>A0A5C6QBJ9_9GAMM</name>
<proteinExistence type="predicted"/>
<dbReference type="Proteomes" id="UP000321917">
    <property type="component" value="Unassembled WGS sequence"/>
</dbReference>
<evidence type="ECO:0000256" key="1">
    <source>
        <dbReference type="SAM" id="SignalP"/>
    </source>
</evidence>
<sequence>MVIFRFLVTFLISAVIALLTSFTLKAQTDFALESGNKFTATLLSEYGQISNFLNQGNDEESTGYIKIAPSIFIQTQVSRHLIQMAAKVSHYQFSQFSEDDHNDLLFQPRYFFKLDDNKTLFADIKLQESYEYRGTALSLGEAESLTSGDDKKTVAANIGYLYGQIDSVARLKLSIGQQDFRYKTRRAENKALDRVDQSVLASVDYLLSGKTYFAVDLAYTQSDFQYNRPLNKDVYAVLVGMKWQSTAITQLQALIGYQRLTFEETLFASDTRFKWRIDINWQPIRFIKMNINTERNYETTNRIADSYRIVDSTNLQITHQLTDYFQTSALVGYRQEEIVYLDKTASEEYLYSEIKLNYQRNDWLTIFAGFTFKELTASNDRLNNQGNSLSLGFSVVL</sequence>
<keyword evidence="4" id="KW-1185">Reference proteome</keyword>
<feature type="chain" id="PRO_5023083239" evidence="1">
    <location>
        <begin position="27"/>
        <end position="397"/>
    </location>
</feature>
<evidence type="ECO:0000313" key="3">
    <source>
        <dbReference type="EMBL" id="TWX66017.1"/>
    </source>
</evidence>
<dbReference type="EMBL" id="VOLQ01000020">
    <property type="protein sequence ID" value="TWX66017.1"/>
    <property type="molecule type" value="Genomic_DNA"/>
</dbReference>
<reference evidence="3 5" key="1">
    <citation type="submission" date="2019-07" db="EMBL/GenBank/DDBJ databases">
        <title>Genomes of sea-ice associated Colwellia species.</title>
        <authorList>
            <person name="Bowman J.P."/>
        </authorList>
    </citation>
    <scope>NUCLEOTIDE SEQUENCE [LARGE SCALE GENOMIC DNA]</scope>
    <source>
        <strain evidence="2 4">ACAM 607</strain>
        <strain evidence="3 5">IC036</strain>
    </source>
</reference>
<dbReference type="Proteomes" id="UP000321525">
    <property type="component" value="Unassembled WGS sequence"/>
</dbReference>
<dbReference type="RefSeq" id="WP_146800149.1">
    <property type="nucleotide sequence ID" value="NZ_VOLP01000020.1"/>
</dbReference>
<evidence type="ECO:0000313" key="5">
    <source>
        <dbReference type="Proteomes" id="UP000321917"/>
    </source>
</evidence>
<comment type="caution">
    <text evidence="3">The sequence shown here is derived from an EMBL/GenBank/DDBJ whole genome shotgun (WGS) entry which is preliminary data.</text>
</comment>
<keyword evidence="1" id="KW-0732">Signal</keyword>
<accession>A0A5C6QBJ9</accession>
<dbReference type="Pfam" id="PF10082">
    <property type="entry name" value="BBP2_2"/>
    <property type="match status" value="1"/>
</dbReference>
<dbReference type="InterPro" id="IPR018759">
    <property type="entry name" value="BBP2_2"/>
</dbReference>
<feature type="signal peptide" evidence="1">
    <location>
        <begin position="1"/>
        <end position="26"/>
    </location>
</feature>
<evidence type="ECO:0000313" key="2">
    <source>
        <dbReference type="EMBL" id="TWX56773.1"/>
    </source>
</evidence>
<dbReference type="AlphaFoldDB" id="A0A5C6QBJ9"/>
<protein>
    <submittedName>
        <fullName evidence="3">Outer membrane beta-barrel protein</fullName>
    </submittedName>
</protein>
<dbReference type="OrthoDB" id="6222545at2"/>
<organism evidence="3 5">
    <name type="scientific">Colwellia hornerae</name>
    <dbReference type="NCBI Taxonomy" id="89402"/>
    <lineage>
        <taxon>Bacteria</taxon>
        <taxon>Pseudomonadati</taxon>
        <taxon>Pseudomonadota</taxon>
        <taxon>Gammaproteobacteria</taxon>
        <taxon>Alteromonadales</taxon>
        <taxon>Colwelliaceae</taxon>
        <taxon>Colwellia</taxon>
    </lineage>
</organism>
<gene>
    <name evidence="2" type="ORF">ESZ26_14320</name>
    <name evidence="3" type="ORF">ESZ27_11240</name>
</gene>